<dbReference type="InterPro" id="IPR039561">
    <property type="entry name" value="Peptidase_M15C"/>
</dbReference>
<comment type="caution">
    <text evidence="3">The sequence shown here is derived from an EMBL/GenBank/DDBJ whole genome shotgun (WGS) entry which is preliminary data.</text>
</comment>
<proteinExistence type="predicted"/>
<dbReference type="InterPro" id="IPR009045">
    <property type="entry name" value="Zn_M74/Hedgehog-like"/>
</dbReference>
<feature type="domain" description="Peptidase M15C" evidence="2">
    <location>
        <begin position="63"/>
        <end position="124"/>
    </location>
</feature>
<dbReference type="Proteomes" id="UP000642265">
    <property type="component" value="Unassembled WGS sequence"/>
</dbReference>
<protein>
    <submittedName>
        <fullName evidence="3">M15 family metallopeptidase</fullName>
    </submittedName>
</protein>
<dbReference type="SUPFAM" id="SSF55166">
    <property type="entry name" value="Hedgehog/DD-peptidase"/>
    <property type="match status" value="1"/>
</dbReference>
<evidence type="ECO:0000259" key="2">
    <source>
        <dbReference type="Pfam" id="PF13539"/>
    </source>
</evidence>
<reference evidence="3" key="1">
    <citation type="submission" date="2020-09" db="EMBL/GenBank/DDBJ databases">
        <authorList>
            <person name="Dalcin Martins P."/>
        </authorList>
    </citation>
    <scope>NUCLEOTIDE SEQUENCE</scope>
    <source>
        <strain evidence="3">MAG47</strain>
    </source>
</reference>
<evidence type="ECO:0000256" key="1">
    <source>
        <dbReference type="SAM" id="MobiDB-lite"/>
    </source>
</evidence>
<feature type="compositionally biased region" description="Polar residues" evidence="1">
    <location>
        <begin position="180"/>
        <end position="189"/>
    </location>
</feature>
<accession>A0A8I0T8R0</accession>
<dbReference type="AlphaFoldDB" id="A0A8I0T8R0"/>
<evidence type="ECO:0000313" key="3">
    <source>
        <dbReference type="EMBL" id="MBE0561838.1"/>
    </source>
</evidence>
<dbReference type="Gene3D" id="3.30.1380.10">
    <property type="match status" value="1"/>
</dbReference>
<dbReference type="EMBL" id="JACZKO010000038">
    <property type="protein sequence ID" value="MBE0561838.1"/>
    <property type="molecule type" value="Genomic_DNA"/>
</dbReference>
<evidence type="ECO:0000313" key="4">
    <source>
        <dbReference type="Proteomes" id="UP000642265"/>
    </source>
</evidence>
<organism evidence="3 4">
    <name type="scientific">Brucella anthropi</name>
    <name type="common">Ochrobactrum anthropi</name>
    <dbReference type="NCBI Taxonomy" id="529"/>
    <lineage>
        <taxon>Bacteria</taxon>
        <taxon>Pseudomonadati</taxon>
        <taxon>Pseudomonadota</taxon>
        <taxon>Alphaproteobacteria</taxon>
        <taxon>Hyphomicrobiales</taxon>
        <taxon>Brucellaceae</taxon>
        <taxon>Brucella/Ochrobactrum group</taxon>
        <taxon>Brucella</taxon>
    </lineage>
</organism>
<reference evidence="3" key="2">
    <citation type="submission" date="2020-10" db="EMBL/GenBank/DDBJ databases">
        <title>Enrichment of novel Verrucomicrobia, Bacteroidetes and Krumholzibacteria in an oxygen-limited, methane- and iron-fed bioreactor inoculated with Bothnian Sea sediments.</title>
        <authorList>
            <person name="Martins P.D."/>
            <person name="de Jong A."/>
            <person name="Lenstra W.K."/>
            <person name="van Helmond N.A.G.M."/>
            <person name="Slomp C.P."/>
            <person name="Jetten M.S.M."/>
            <person name="Welte C.U."/>
            <person name="Rasigraf O."/>
        </authorList>
    </citation>
    <scope>NUCLEOTIDE SEQUENCE</scope>
    <source>
        <strain evidence="3">MAG47</strain>
    </source>
</reference>
<gene>
    <name evidence="3" type="ORF">IH622_13630</name>
</gene>
<dbReference type="Pfam" id="PF13539">
    <property type="entry name" value="Peptidase_M15_4"/>
    <property type="match status" value="1"/>
</dbReference>
<dbReference type="CDD" id="cd14845">
    <property type="entry name" value="L-Ala-D-Glu_peptidase_like"/>
    <property type="match status" value="1"/>
</dbReference>
<feature type="region of interest" description="Disordered" evidence="1">
    <location>
        <begin position="180"/>
        <end position="200"/>
    </location>
</feature>
<dbReference type="GO" id="GO:0008233">
    <property type="term" value="F:peptidase activity"/>
    <property type="evidence" value="ECO:0007669"/>
    <property type="project" value="InterPro"/>
</dbReference>
<name>A0A8I0T8R0_BRUAN</name>
<sequence length="275" mass="29071">MATFDQYLNQLHPDVRPLAAAFLQEAAAAGLDPRVQEAFRSKDRQDQLYAQGRSAPGAVVTKARGGQSNHNYGVAFDVVPGALLGAKNWDPENPAWAQLGEIGKKHGLEWGGDWKFTDRPHFQMAGANWRQLQNDPKFMHFNGDGHNHGETVANAAPAQNTPMPLAPKPEQMNSFQPMAQPSQFATPEAQSAPKENTPLRDENSALSNLFATLAPSADAMGGAGGVTTPVATGGGDVSATQNAFLGAQNAGQLAAGLAPDIEALLAMGKRAPRMA</sequence>